<keyword evidence="2" id="KW-0378">Hydrolase</keyword>
<feature type="domain" description="DHHA1" evidence="4">
    <location>
        <begin position="355"/>
        <end position="446"/>
    </location>
</feature>
<dbReference type="RefSeq" id="WP_216521407.1">
    <property type="nucleotide sequence ID" value="NZ_JAHLPM010000017.1"/>
</dbReference>
<name>A0ABS6E9N9_9FIRM</name>
<dbReference type="InterPro" id="IPR004610">
    <property type="entry name" value="RecJ"/>
</dbReference>
<evidence type="ECO:0000259" key="3">
    <source>
        <dbReference type="Pfam" id="PF01368"/>
    </source>
</evidence>
<dbReference type="InterPro" id="IPR041122">
    <property type="entry name" value="RecJ_OB"/>
</dbReference>
<dbReference type="EMBL" id="JAHLPM010000017">
    <property type="protein sequence ID" value="MBU5439648.1"/>
    <property type="molecule type" value="Genomic_DNA"/>
</dbReference>
<reference evidence="6 7" key="1">
    <citation type="submission" date="2021-06" db="EMBL/GenBank/DDBJ databases">
        <authorList>
            <person name="Sun Q."/>
            <person name="Li D."/>
        </authorList>
    </citation>
    <scope>NUCLEOTIDE SEQUENCE [LARGE SCALE GENOMIC DNA]</scope>
    <source>
        <strain evidence="6 7">MSJ-40</strain>
    </source>
</reference>
<feature type="domain" description="RecJ OB" evidence="5">
    <location>
        <begin position="461"/>
        <end position="584"/>
    </location>
</feature>
<evidence type="ECO:0000259" key="4">
    <source>
        <dbReference type="Pfam" id="PF02272"/>
    </source>
</evidence>
<dbReference type="PANTHER" id="PTHR30255">
    <property type="entry name" value="SINGLE-STRANDED-DNA-SPECIFIC EXONUCLEASE RECJ"/>
    <property type="match status" value="1"/>
</dbReference>
<evidence type="ECO:0000313" key="6">
    <source>
        <dbReference type="EMBL" id="MBU5439648.1"/>
    </source>
</evidence>
<organism evidence="6 7">
    <name type="scientific">Tissierella simiarum</name>
    <dbReference type="NCBI Taxonomy" id="2841534"/>
    <lineage>
        <taxon>Bacteria</taxon>
        <taxon>Bacillati</taxon>
        <taxon>Bacillota</taxon>
        <taxon>Tissierellia</taxon>
        <taxon>Tissierellales</taxon>
        <taxon>Tissierellaceae</taxon>
        <taxon>Tissierella</taxon>
    </lineage>
</organism>
<dbReference type="InterPro" id="IPR001667">
    <property type="entry name" value="DDH_dom"/>
</dbReference>
<dbReference type="InterPro" id="IPR051673">
    <property type="entry name" value="SSDNA_exonuclease_RecJ"/>
</dbReference>
<dbReference type="InterPro" id="IPR003156">
    <property type="entry name" value="DHHA1_dom"/>
</dbReference>
<keyword evidence="7" id="KW-1185">Reference proteome</keyword>
<dbReference type="Pfam" id="PF02272">
    <property type="entry name" value="DHHA1"/>
    <property type="match status" value="1"/>
</dbReference>
<proteinExistence type="predicted"/>
<comment type="caution">
    <text evidence="6">The sequence shown here is derived from an EMBL/GenBank/DDBJ whole genome shotgun (WGS) entry which is preliminary data.</text>
</comment>
<evidence type="ECO:0000259" key="5">
    <source>
        <dbReference type="Pfam" id="PF17768"/>
    </source>
</evidence>
<feature type="domain" description="DDH" evidence="3">
    <location>
        <begin position="77"/>
        <end position="237"/>
    </location>
</feature>
<keyword evidence="6" id="KW-0540">Nuclease</keyword>
<dbReference type="Proteomes" id="UP000749471">
    <property type="component" value="Unassembled WGS sequence"/>
</dbReference>
<accession>A0ABS6E9N9</accession>
<protein>
    <recommendedName>
        <fullName evidence="1">Single-stranded-DNA-specific exonuclease RecJ</fullName>
    </recommendedName>
</protein>
<evidence type="ECO:0000256" key="1">
    <source>
        <dbReference type="ARBA" id="ARBA00019841"/>
    </source>
</evidence>
<evidence type="ECO:0000256" key="2">
    <source>
        <dbReference type="ARBA" id="ARBA00022801"/>
    </source>
</evidence>
<gene>
    <name evidence="6" type="primary">recJ</name>
    <name evidence="6" type="ORF">KQI42_16660</name>
</gene>
<dbReference type="NCBIfam" id="TIGR00644">
    <property type="entry name" value="recJ"/>
    <property type="match status" value="1"/>
</dbReference>
<dbReference type="Pfam" id="PF01368">
    <property type="entry name" value="DHH"/>
    <property type="match status" value="1"/>
</dbReference>
<keyword evidence="6" id="KW-0269">Exonuclease</keyword>
<dbReference type="Pfam" id="PF17768">
    <property type="entry name" value="RecJ_OB"/>
    <property type="match status" value="1"/>
</dbReference>
<dbReference type="GO" id="GO:0004527">
    <property type="term" value="F:exonuclease activity"/>
    <property type="evidence" value="ECO:0007669"/>
    <property type="project" value="UniProtKB-KW"/>
</dbReference>
<dbReference type="PANTHER" id="PTHR30255:SF2">
    <property type="entry name" value="SINGLE-STRANDED-DNA-SPECIFIC EXONUCLEASE RECJ"/>
    <property type="match status" value="1"/>
</dbReference>
<evidence type="ECO:0000313" key="7">
    <source>
        <dbReference type="Proteomes" id="UP000749471"/>
    </source>
</evidence>
<sequence length="589" mass="66808">MEKWFIKNKKVDHRKIAKDLGISPFVSKLLVNRDITDYDLIDRFISPQLNKLYNPILMKDLEKAVDIIRDKIYEKKRIRIVGDFDVDGVISVFILYTSIKKCGGVVDYVIPDRVKDGYGINNEIIEKAKLDGIDTIITCDNGIAAIEQVKLAKEIGLTIIVTDHHDIPFIIDEENHKKYISLEADAVVNPKQLECRYPFKSLCGAGVAFKLIQQLYKAMNLPFEESYQLLEYVAIATVCDVVDLIDENRVIVKKGLELINNTNNMGLKALIKETSIEGKDLGVYHLGFIIGPCINASGRLDSALLSLKLLLSNDVDEAIDLARDLKELNEERKYMTIKGVEKVVDIIENSNLKDDKVFVIYEPEIHESIAGIIAGRIKDKYYVPTIILTEGEQGVKGSGRSIEEYNMFEELSKCKDLLNRFGGHPMAAGLSLDPCNIDILRDRLNKETSLTDDDLIPKVYIDMQLPLDFINFNLIEELKLLEPFGKGNNKPIFGEKGLKVKRGFVFGNNRNVLKLILESNSGKTIDGLYFGNIEDFEESINRKYGKEEIAKLYDGLNNRLNMDILFTPSVNEYMGNTTLQVIIQNYRWS</sequence>